<dbReference type="InterPro" id="IPR022572">
    <property type="entry name" value="DNA_rep/recomb_RecO_N"/>
</dbReference>
<dbReference type="GO" id="GO:0006310">
    <property type="term" value="P:DNA recombination"/>
    <property type="evidence" value="ECO:0007669"/>
    <property type="project" value="UniProtKB-KW"/>
</dbReference>
<evidence type="ECO:0000313" key="5">
    <source>
        <dbReference type="EMBL" id="EJX03546.1"/>
    </source>
</evidence>
<dbReference type="GO" id="GO:0043590">
    <property type="term" value="C:bacterial nucleoid"/>
    <property type="evidence" value="ECO:0007669"/>
    <property type="project" value="TreeGrafter"/>
</dbReference>
<name>J9CTN3_9ZZZZ</name>
<dbReference type="Gene3D" id="2.40.50.140">
    <property type="entry name" value="Nucleic acid-binding proteins"/>
    <property type="match status" value="1"/>
</dbReference>
<reference evidence="5" key="1">
    <citation type="journal article" date="2012" name="PLoS ONE">
        <title>Gene sets for utilization of primary and secondary nutrition supplies in the distal gut of endangered iberian lynx.</title>
        <authorList>
            <person name="Alcaide M."/>
            <person name="Messina E."/>
            <person name="Richter M."/>
            <person name="Bargiela R."/>
            <person name="Peplies J."/>
            <person name="Huws S.A."/>
            <person name="Newbold C.J."/>
            <person name="Golyshin P.N."/>
            <person name="Simon M.A."/>
            <person name="Lopez G."/>
            <person name="Yakimov M.M."/>
            <person name="Ferrer M."/>
        </authorList>
    </citation>
    <scope>NUCLEOTIDE SEQUENCE</scope>
</reference>
<dbReference type="EMBL" id="AMCI01002122">
    <property type="protein sequence ID" value="EJX03546.1"/>
    <property type="molecule type" value="Genomic_DNA"/>
</dbReference>
<evidence type="ECO:0000256" key="3">
    <source>
        <dbReference type="ARBA" id="ARBA00023204"/>
    </source>
</evidence>
<organism evidence="5">
    <name type="scientific">gut metagenome</name>
    <dbReference type="NCBI Taxonomy" id="749906"/>
    <lineage>
        <taxon>unclassified sequences</taxon>
        <taxon>metagenomes</taxon>
        <taxon>organismal metagenomes</taxon>
    </lineage>
</organism>
<keyword evidence="2" id="KW-0233">DNA recombination</keyword>
<keyword evidence="1" id="KW-0227">DNA damage</keyword>
<dbReference type="SUPFAM" id="SSF50249">
    <property type="entry name" value="Nucleic acid-binding proteins"/>
    <property type="match status" value="1"/>
</dbReference>
<proteinExistence type="inferred from homology"/>
<accession>J9CTN3</accession>
<dbReference type="GO" id="GO:0006302">
    <property type="term" value="P:double-strand break repair"/>
    <property type="evidence" value="ECO:0007669"/>
    <property type="project" value="TreeGrafter"/>
</dbReference>
<dbReference type="Pfam" id="PF02565">
    <property type="entry name" value="RecO_C"/>
    <property type="match status" value="1"/>
</dbReference>
<comment type="caution">
    <text evidence="5">The sequence shown here is derived from an EMBL/GenBank/DDBJ whole genome shotgun (WGS) entry which is preliminary data.</text>
</comment>
<gene>
    <name evidence="5" type="ORF">EVA_08350</name>
</gene>
<dbReference type="PANTHER" id="PTHR33991:SF1">
    <property type="entry name" value="DNA REPAIR PROTEIN RECO"/>
    <property type="match status" value="1"/>
</dbReference>
<dbReference type="Pfam" id="PF11967">
    <property type="entry name" value="RecO_N"/>
    <property type="match status" value="1"/>
</dbReference>
<evidence type="ECO:0000259" key="4">
    <source>
        <dbReference type="Pfam" id="PF11967"/>
    </source>
</evidence>
<keyword evidence="3" id="KW-0234">DNA repair</keyword>
<dbReference type="SUPFAM" id="SSF57863">
    <property type="entry name" value="ArfGap/RecO-like zinc finger"/>
    <property type="match status" value="1"/>
</dbReference>
<dbReference type="InterPro" id="IPR037278">
    <property type="entry name" value="ARFGAP/RecO"/>
</dbReference>
<evidence type="ECO:0000256" key="2">
    <source>
        <dbReference type="ARBA" id="ARBA00023172"/>
    </source>
</evidence>
<evidence type="ECO:0000256" key="1">
    <source>
        <dbReference type="ARBA" id="ARBA00022763"/>
    </source>
</evidence>
<dbReference type="HAMAP" id="MF_00201">
    <property type="entry name" value="RecO"/>
    <property type="match status" value="1"/>
</dbReference>
<dbReference type="AlphaFoldDB" id="J9CTN3"/>
<sequence>MYYQSRGVVLHTLKYNDNALIAHVLTEKQGCVSFLVPISHARRAPVRYTLFQPLALLDLGWMQHRQDELCKIKFAQVVRPLVSIPFEPHKAAMAMFLAEFLRYALRAEPPSPTLFEYIYRSVEWLDASERGFANFHLVLLLQLTRFLGLFPDVRVAEPDSFFDLQSCVFTKDQPLHSRFLSPADANRLPAVLRMRYETMHVFKFSGAERNRFLSALNDFYQLHVPNFPELKSLAVLRDLFG</sequence>
<protein>
    <submittedName>
        <fullName evidence="5">DNA repair protein RecO</fullName>
    </submittedName>
</protein>
<dbReference type="InterPro" id="IPR012340">
    <property type="entry name" value="NA-bd_OB-fold"/>
</dbReference>
<feature type="domain" description="DNA replication/recombination mediator RecO N-terminal" evidence="4">
    <location>
        <begin position="1"/>
        <end position="80"/>
    </location>
</feature>
<dbReference type="PANTHER" id="PTHR33991">
    <property type="entry name" value="DNA REPAIR PROTEIN RECO"/>
    <property type="match status" value="1"/>
</dbReference>
<dbReference type="InterPro" id="IPR003717">
    <property type="entry name" value="RecO"/>
</dbReference>